<evidence type="ECO:0000313" key="2">
    <source>
        <dbReference type="EMBL" id="PJD66210.1"/>
    </source>
</evidence>
<evidence type="ECO:0000313" key="4">
    <source>
        <dbReference type="Proteomes" id="UP000230495"/>
    </source>
</evidence>
<dbReference type="OrthoDB" id="6630145at2"/>
<protein>
    <recommendedName>
        <fullName evidence="1">DUF7740 domain-containing protein</fullName>
    </recommendedName>
</protein>
<sequence length="116" mass="13094">MITSANDSTAMQIIMNSQYAEFPETLLTLELCRATARADGRKIGESLRACAKAKARQAKNRNLYNTLIEMSRSQFPETQMTRIRGCVDRMEKALGREMRVLDITAEDVIEFSEEAA</sequence>
<reference evidence="3" key="2">
    <citation type="submission" date="2022-04" db="EMBL/GenBank/DDBJ databases">
        <title>Co-occurrence of mcr-9 and blaNDM-1 in multidrug-resistant Enterobacter kobei strain isolated from an infant with urinary infection.</title>
        <authorList>
            <person name="Zeng H."/>
        </authorList>
    </citation>
    <scope>NUCLEOTIDE SEQUENCE</scope>
    <source>
        <strain evidence="3">EC1382</strain>
    </source>
</reference>
<evidence type="ECO:0000259" key="1">
    <source>
        <dbReference type="Pfam" id="PF24886"/>
    </source>
</evidence>
<dbReference type="AlphaFoldDB" id="A0A2J0PFV9"/>
<accession>A0A2J0PFV9</accession>
<evidence type="ECO:0000313" key="3">
    <source>
        <dbReference type="EMBL" id="WMT64147.1"/>
    </source>
</evidence>
<dbReference type="Proteomes" id="UP001228563">
    <property type="component" value="Chromosome"/>
</dbReference>
<dbReference type="RefSeq" id="WP_058663668.1">
    <property type="nucleotide sequence ID" value="NZ_CP083862.1"/>
</dbReference>
<dbReference type="Pfam" id="PF24886">
    <property type="entry name" value="DUF7740"/>
    <property type="match status" value="1"/>
</dbReference>
<dbReference type="EMBL" id="CP096849">
    <property type="protein sequence ID" value="WMT64147.1"/>
    <property type="molecule type" value="Genomic_DNA"/>
</dbReference>
<dbReference type="InterPro" id="IPR056642">
    <property type="entry name" value="DUF7740"/>
</dbReference>
<proteinExistence type="predicted"/>
<dbReference type="Proteomes" id="UP000230495">
    <property type="component" value="Unassembled WGS sequence"/>
</dbReference>
<name>A0A2J0PFV9_9ENTR</name>
<organism evidence="2">
    <name type="scientific">Enterobacter kobei</name>
    <dbReference type="NCBI Taxonomy" id="208224"/>
    <lineage>
        <taxon>Bacteria</taxon>
        <taxon>Pseudomonadati</taxon>
        <taxon>Pseudomonadota</taxon>
        <taxon>Gammaproteobacteria</taxon>
        <taxon>Enterobacterales</taxon>
        <taxon>Enterobacteriaceae</taxon>
        <taxon>Enterobacter</taxon>
        <taxon>Enterobacter cloacae complex</taxon>
    </lineage>
</organism>
<reference evidence="2 4" key="1">
    <citation type="journal article" date="2017" name="J. Antimicrob. Chemother.">
        <title>Characterization of the population structure, drug resistance mechanisms and plasmids of the community-associated Enterobacter cloacae complex in China.</title>
        <authorList>
            <person name="Zhou K."/>
            <person name="Yu W."/>
            <person name="Cao X."/>
            <person name="Shen P."/>
            <person name="Lu H."/>
            <person name="Luo Q."/>
            <person name="Rossen J.W.A."/>
            <person name="Xiao Y."/>
        </authorList>
    </citation>
    <scope>NUCLEOTIDE SEQUENCE [LARGE SCALE GENOMIC DNA]</scope>
    <source>
        <strain evidence="2">ECC1097</strain>
    </source>
</reference>
<gene>
    <name evidence="2" type="ORF">B9Q37_25080</name>
    <name evidence="3" type="ORF">M2B19_14530</name>
</gene>
<dbReference type="EMBL" id="NEEU01000038">
    <property type="protein sequence ID" value="PJD66210.1"/>
    <property type="molecule type" value="Genomic_DNA"/>
</dbReference>
<feature type="domain" description="DUF7740" evidence="1">
    <location>
        <begin position="21"/>
        <end position="87"/>
    </location>
</feature>